<name>A0A9X1ULS9_9BURK</name>
<reference evidence="3" key="1">
    <citation type="submission" date="2022-01" db="EMBL/GenBank/DDBJ databases">
        <title>Genome sequence and assembly of Parabukholderia sp. RG36.</title>
        <authorList>
            <person name="Chhetri G."/>
        </authorList>
    </citation>
    <scope>NUCLEOTIDE SEQUENCE</scope>
    <source>
        <strain evidence="3">RG36</strain>
    </source>
</reference>
<dbReference type="Proteomes" id="UP001139308">
    <property type="component" value="Unassembled WGS sequence"/>
</dbReference>
<evidence type="ECO:0000313" key="4">
    <source>
        <dbReference type="Proteomes" id="UP001139308"/>
    </source>
</evidence>
<dbReference type="AlphaFoldDB" id="A0A9X1ULS9"/>
<evidence type="ECO:0000256" key="2">
    <source>
        <dbReference type="SAM" id="Phobius"/>
    </source>
</evidence>
<protein>
    <recommendedName>
        <fullName evidence="5">DUF2474 domain-containing protein</fullName>
    </recommendedName>
</protein>
<dbReference type="EMBL" id="JAKLJA010000041">
    <property type="protein sequence ID" value="MCG5077746.1"/>
    <property type="molecule type" value="Genomic_DNA"/>
</dbReference>
<comment type="caution">
    <text evidence="3">The sequence shown here is derived from an EMBL/GenBank/DDBJ whole genome shotgun (WGS) entry which is preliminary data.</text>
</comment>
<feature type="region of interest" description="Disordered" evidence="1">
    <location>
        <begin position="1"/>
        <end position="22"/>
    </location>
</feature>
<evidence type="ECO:0000313" key="3">
    <source>
        <dbReference type="EMBL" id="MCG5077746.1"/>
    </source>
</evidence>
<gene>
    <name evidence="3" type="ORF">L5014_31125</name>
</gene>
<proteinExistence type="predicted"/>
<keyword evidence="2" id="KW-0472">Membrane</keyword>
<organism evidence="3 4">
    <name type="scientific">Paraburkholderia tagetis</name>
    <dbReference type="NCBI Taxonomy" id="2913261"/>
    <lineage>
        <taxon>Bacteria</taxon>
        <taxon>Pseudomonadati</taxon>
        <taxon>Pseudomonadota</taxon>
        <taxon>Betaproteobacteria</taxon>
        <taxon>Burkholderiales</taxon>
        <taxon>Burkholderiaceae</taxon>
        <taxon>Paraburkholderia</taxon>
    </lineage>
</organism>
<keyword evidence="2" id="KW-0812">Transmembrane</keyword>
<feature type="compositionally biased region" description="Polar residues" evidence="1">
    <location>
        <begin position="1"/>
        <end position="10"/>
    </location>
</feature>
<accession>A0A9X1ULS9</accession>
<evidence type="ECO:0000256" key="1">
    <source>
        <dbReference type="SAM" id="MobiDB-lite"/>
    </source>
</evidence>
<keyword evidence="4" id="KW-1185">Reference proteome</keyword>
<dbReference type="RefSeq" id="WP_238467644.1">
    <property type="nucleotide sequence ID" value="NZ_JAKLJA010000041.1"/>
</dbReference>
<feature type="transmembrane region" description="Helical" evidence="2">
    <location>
        <begin position="30"/>
        <end position="54"/>
    </location>
</feature>
<sequence length="63" mass="6712">MATPITTTKTGAAAARSERASRGNHTLPGWLWFVLLWCGGVGAAVALGFAFRVFMNLTLFAVK</sequence>
<evidence type="ECO:0008006" key="5">
    <source>
        <dbReference type="Google" id="ProtNLM"/>
    </source>
</evidence>
<keyword evidence="2" id="KW-1133">Transmembrane helix</keyword>